<dbReference type="AlphaFoldDB" id="A0A1Q2SL84"/>
<name>A0A1Q2SL84_9GAMM</name>
<accession>A0A1Q2SL84</accession>
<dbReference type="Proteomes" id="UP000243679">
    <property type="component" value="Chromosome"/>
</dbReference>
<proteinExistence type="predicted"/>
<dbReference type="InterPro" id="IPR007685">
    <property type="entry name" value="RelA_SpoT"/>
</dbReference>
<protein>
    <submittedName>
        <fullName evidence="2">RelA/SpoT domain-containing protein</fullName>
    </submittedName>
</protein>
<evidence type="ECO:0000313" key="3">
    <source>
        <dbReference type="Proteomes" id="UP000243679"/>
    </source>
</evidence>
<dbReference type="InterPro" id="IPR043519">
    <property type="entry name" value="NT_sf"/>
</dbReference>
<dbReference type="PANTHER" id="PTHR47837">
    <property type="entry name" value="GTP PYROPHOSPHOKINASE YJBM"/>
    <property type="match status" value="1"/>
</dbReference>
<dbReference type="PANTHER" id="PTHR47837:SF1">
    <property type="entry name" value="GTP PYROPHOSPHOKINASE YJBM"/>
    <property type="match status" value="1"/>
</dbReference>
<dbReference type="Pfam" id="PF04607">
    <property type="entry name" value="RelA_SpoT"/>
    <property type="match status" value="1"/>
</dbReference>
<dbReference type="InterPro" id="IPR052366">
    <property type="entry name" value="GTP_Pyrophosphokinase"/>
</dbReference>
<dbReference type="Gene3D" id="3.30.460.10">
    <property type="entry name" value="Beta Polymerase, domain 2"/>
    <property type="match status" value="1"/>
</dbReference>
<dbReference type="GO" id="GO:0015969">
    <property type="term" value="P:guanosine tetraphosphate metabolic process"/>
    <property type="evidence" value="ECO:0007669"/>
    <property type="project" value="InterPro"/>
</dbReference>
<evidence type="ECO:0000259" key="1">
    <source>
        <dbReference type="SMART" id="SM00954"/>
    </source>
</evidence>
<gene>
    <name evidence="2" type="ORF">TAO_0493</name>
</gene>
<dbReference type="KEGG" id="ntt:TAO_0493"/>
<sequence length="282" mass="32017">MEWIKPQYSKGAIRKAGKVLASDHPDDKKSIESFDALSNWRSAHAYPMQAILILLRKTAEKILGNEAEKINKNVLVAQRLKRAPSIVQKLKRECGMQLDRMEDIGGCRAIVSTLSQVKQLSSALRLSKTVYILHRERNYIEEPKPSGYRGIHLIYKYDGTKTEYKNIPIEIQIRSKIQHAWATAVEVAGVFTKSALKASQGSDEWLKYFQYASAELARLEGCSPDPCFNSIDIRSELELLSTTLNVYHQFAAFTITTERITKETKTKNKNSFYLLTLDVQAS</sequence>
<dbReference type="EMBL" id="AP014836">
    <property type="protein sequence ID" value="BAW79863.1"/>
    <property type="molecule type" value="Genomic_DNA"/>
</dbReference>
<dbReference type="CDD" id="cd05399">
    <property type="entry name" value="NT_Rel-Spo_like"/>
    <property type="match status" value="1"/>
</dbReference>
<dbReference type="SMART" id="SM00954">
    <property type="entry name" value="RelA_SpoT"/>
    <property type="match status" value="1"/>
</dbReference>
<feature type="domain" description="RelA/SpoT" evidence="1">
    <location>
        <begin position="78"/>
        <end position="196"/>
    </location>
</feature>
<reference evidence="2 3" key="1">
    <citation type="journal article" date="2017" name="ISME J.">
        <title>An acid-tolerant ammonia-oxidizing ?-proteobacterium from soil.</title>
        <authorList>
            <person name="Hayatsu M."/>
            <person name="Tago K."/>
            <person name="Uchiyama I."/>
            <person name="Toyoda A."/>
            <person name="Wang Y."/>
            <person name="Shimomura Y."/>
            <person name="Okubo T."/>
            <person name="Kurisu F."/>
            <person name="Hirono Y."/>
            <person name="Nonaka K."/>
            <person name="Akiyama H."/>
            <person name="Itoh T."/>
            <person name="Takami H."/>
        </authorList>
    </citation>
    <scope>NUCLEOTIDE SEQUENCE [LARGE SCALE GENOMIC DNA]</scope>
    <source>
        <strain evidence="2 3">TAO100</strain>
    </source>
</reference>
<dbReference type="RefSeq" id="WP_096526469.1">
    <property type="nucleotide sequence ID" value="NZ_AP014836.1"/>
</dbReference>
<dbReference type="OrthoDB" id="9789634at2"/>
<keyword evidence="3" id="KW-1185">Reference proteome</keyword>
<dbReference type="SUPFAM" id="SSF81301">
    <property type="entry name" value="Nucleotidyltransferase"/>
    <property type="match status" value="1"/>
</dbReference>
<organism evidence="2 3">
    <name type="scientific">Candidatus Nitrosoglobus terrae</name>
    <dbReference type="NCBI Taxonomy" id="1630141"/>
    <lineage>
        <taxon>Bacteria</taxon>
        <taxon>Pseudomonadati</taxon>
        <taxon>Pseudomonadota</taxon>
        <taxon>Gammaproteobacteria</taxon>
        <taxon>Chromatiales</taxon>
        <taxon>Chromatiaceae</taxon>
        <taxon>Candidatus Nitrosoglobus</taxon>
    </lineage>
</organism>
<evidence type="ECO:0000313" key="2">
    <source>
        <dbReference type="EMBL" id="BAW79863.1"/>
    </source>
</evidence>